<evidence type="ECO:0000313" key="3">
    <source>
        <dbReference type="Proteomes" id="UP000199569"/>
    </source>
</evidence>
<dbReference type="RefSeq" id="WP_091139887.1">
    <property type="nucleotide sequence ID" value="NZ_FMVJ01000025.1"/>
</dbReference>
<dbReference type="Pfam" id="PF06055">
    <property type="entry name" value="ExoD"/>
    <property type="match status" value="1"/>
</dbReference>
<keyword evidence="3" id="KW-1185">Reference proteome</keyword>
<name>A0A1G5LMW7_9HYPH</name>
<dbReference type="PANTHER" id="PTHR41795">
    <property type="entry name" value="EXOPOLYSACCHARIDE SYNTHESIS PROTEIN"/>
    <property type="match status" value="1"/>
</dbReference>
<organism evidence="2 3">
    <name type="scientific">Microvirga guangxiensis</name>
    <dbReference type="NCBI Taxonomy" id="549386"/>
    <lineage>
        <taxon>Bacteria</taxon>
        <taxon>Pseudomonadati</taxon>
        <taxon>Pseudomonadota</taxon>
        <taxon>Alphaproteobacteria</taxon>
        <taxon>Hyphomicrobiales</taxon>
        <taxon>Methylobacteriaceae</taxon>
        <taxon>Microvirga</taxon>
    </lineage>
</organism>
<dbReference type="STRING" id="549386.SAMN02927923_04530"/>
<evidence type="ECO:0000313" key="2">
    <source>
        <dbReference type="EMBL" id="SCZ14212.1"/>
    </source>
</evidence>
<sequence>MPSQSDAATILPTSEVLRLLAKRAEHGEVAVADIAAIAGRRAHPAILALVALPEALPLPVAGMSTALSIPLIAVSAHMAIFGAGQGLPGFLSRRRLPASLVRLVADRAASFLARVEKLSRPRLTWITARSRVLAAMCLLLALVIALPIPFGNMPPALCVLLIAVGMIQKDGALVAAGASGGIFILTGGLFAVEYLWRIWRV</sequence>
<dbReference type="OrthoDB" id="21339at2"/>
<keyword evidence="1" id="KW-1133">Transmembrane helix</keyword>
<reference evidence="2 3" key="1">
    <citation type="submission" date="2016-10" db="EMBL/GenBank/DDBJ databases">
        <authorList>
            <person name="de Groot N.N."/>
        </authorList>
    </citation>
    <scope>NUCLEOTIDE SEQUENCE [LARGE SCALE GENOMIC DNA]</scope>
    <source>
        <strain evidence="2 3">CGMCC 1.7666</strain>
    </source>
</reference>
<dbReference type="Proteomes" id="UP000199569">
    <property type="component" value="Unassembled WGS sequence"/>
</dbReference>
<dbReference type="InterPro" id="IPR010331">
    <property type="entry name" value="ExoD"/>
</dbReference>
<gene>
    <name evidence="2" type="ORF">SAMN02927923_04530</name>
</gene>
<proteinExistence type="predicted"/>
<protein>
    <submittedName>
        <fullName evidence="2">Uncharacterized conserved protein</fullName>
    </submittedName>
</protein>
<dbReference type="EMBL" id="FMVJ01000025">
    <property type="protein sequence ID" value="SCZ14212.1"/>
    <property type="molecule type" value="Genomic_DNA"/>
</dbReference>
<accession>A0A1G5LMW7</accession>
<keyword evidence="1" id="KW-0812">Transmembrane</keyword>
<dbReference type="AlphaFoldDB" id="A0A1G5LMW7"/>
<feature type="transmembrane region" description="Helical" evidence="1">
    <location>
        <begin position="132"/>
        <end position="151"/>
    </location>
</feature>
<evidence type="ECO:0000256" key="1">
    <source>
        <dbReference type="SAM" id="Phobius"/>
    </source>
</evidence>
<dbReference type="PIRSF" id="PIRSF033239">
    <property type="entry name" value="ExoD"/>
    <property type="match status" value="1"/>
</dbReference>
<dbReference type="PANTHER" id="PTHR41795:SF1">
    <property type="entry name" value="EXOPOLYSACCHARIDE SYNTHESIS PROTEIN"/>
    <property type="match status" value="1"/>
</dbReference>
<keyword evidence="1" id="KW-0472">Membrane</keyword>
<feature type="transmembrane region" description="Helical" evidence="1">
    <location>
        <begin position="171"/>
        <end position="196"/>
    </location>
</feature>